<feature type="region of interest" description="Disordered" evidence="1">
    <location>
        <begin position="1"/>
        <end position="26"/>
    </location>
</feature>
<dbReference type="AlphaFoldDB" id="A0A928ZXC3"/>
<protein>
    <submittedName>
        <fullName evidence="2">Outer membrane beta-barrel protein</fullName>
    </submittedName>
</protein>
<dbReference type="EMBL" id="JADEXP010000244">
    <property type="protein sequence ID" value="MBE9069181.1"/>
    <property type="molecule type" value="Genomic_DNA"/>
</dbReference>
<reference evidence="2" key="1">
    <citation type="submission" date="2020-10" db="EMBL/GenBank/DDBJ databases">
        <authorList>
            <person name="Castelo-Branco R."/>
            <person name="Eusebio N."/>
            <person name="Adriana R."/>
            <person name="Vieira A."/>
            <person name="Brugerolle De Fraissinette N."/>
            <person name="Rezende De Castro R."/>
            <person name="Schneider M.P."/>
            <person name="Vasconcelos V."/>
            <person name="Leao P.N."/>
        </authorList>
    </citation>
    <scope>NUCLEOTIDE SEQUENCE</scope>
    <source>
        <strain evidence="2">LEGE 11479</strain>
    </source>
</reference>
<name>A0A928ZXC3_LEPEC</name>
<accession>A0A928ZXC3</accession>
<feature type="compositionally biased region" description="Acidic residues" evidence="1">
    <location>
        <begin position="1"/>
        <end position="10"/>
    </location>
</feature>
<sequence length="268" mass="29798">MPIDEQEETSGDSLGEVIPLTPADDENDELPSSIVQLKARTASFTNSSIALKEPEISDNISTASVALEATPNLTSSTQLIASAEAGIIRFSRGAVFDADTMKFGAAVRQRLNEKIFGQLGWNYVQLKNRGFNLDDKRLLQQNSVYLNLEYKESLAENLYINPFYQFKARFADPTDRSRLSHTLGTELKYNLASNVETALGYQLTLDDYTKISRFDTIHRLKADVTYRINQALFVTGLVAYQFGSSSDDALDPENLSVGIEFGLDLPLF</sequence>
<dbReference type="RefSeq" id="WP_193995096.1">
    <property type="nucleotide sequence ID" value="NZ_JADEXP010000244.1"/>
</dbReference>
<dbReference type="InterPro" id="IPR018759">
    <property type="entry name" value="BBP2_2"/>
</dbReference>
<evidence type="ECO:0000313" key="2">
    <source>
        <dbReference type="EMBL" id="MBE9069181.1"/>
    </source>
</evidence>
<organism evidence="2 3">
    <name type="scientific">Leptolyngbya cf. ectocarpi LEGE 11479</name>
    <dbReference type="NCBI Taxonomy" id="1828722"/>
    <lineage>
        <taxon>Bacteria</taxon>
        <taxon>Bacillati</taxon>
        <taxon>Cyanobacteriota</taxon>
        <taxon>Cyanophyceae</taxon>
        <taxon>Leptolyngbyales</taxon>
        <taxon>Leptolyngbyaceae</taxon>
        <taxon>Leptolyngbya group</taxon>
        <taxon>Leptolyngbya</taxon>
    </lineage>
</organism>
<proteinExistence type="predicted"/>
<dbReference type="Proteomes" id="UP000615026">
    <property type="component" value="Unassembled WGS sequence"/>
</dbReference>
<gene>
    <name evidence="2" type="ORF">IQ260_21275</name>
</gene>
<dbReference type="Pfam" id="PF10082">
    <property type="entry name" value="BBP2_2"/>
    <property type="match status" value="1"/>
</dbReference>
<evidence type="ECO:0000313" key="3">
    <source>
        <dbReference type="Proteomes" id="UP000615026"/>
    </source>
</evidence>
<keyword evidence="3" id="KW-1185">Reference proteome</keyword>
<comment type="caution">
    <text evidence="2">The sequence shown here is derived from an EMBL/GenBank/DDBJ whole genome shotgun (WGS) entry which is preliminary data.</text>
</comment>
<evidence type="ECO:0000256" key="1">
    <source>
        <dbReference type="SAM" id="MobiDB-lite"/>
    </source>
</evidence>